<organism evidence="1 2">
    <name type="scientific">Caballeronia arationis</name>
    <dbReference type="NCBI Taxonomy" id="1777142"/>
    <lineage>
        <taxon>Bacteria</taxon>
        <taxon>Pseudomonadati</taxon>
        <taxon>Pseudomonadota</taxon>
        <taxon>Betaproteobacteria</taxon>
        <taxon>Burkholderiales</taxon>
        <taxon>Burkholderiaceae</taxon>
        <taxon>Caballeronia</taxon>
    </lineage>
</organism>
<name>A0A7Z7IC21_9BURK</name>
<gene>
    <name evidence="1" type="ORF">SAMN05446927_6564</name>
</gene>
<dbReference type="RefSeq" id="WP_097190693.1">
    <property type="nucleotide sequence ID" value="NZ_OCSU01000003.1"/>
</dbReference>
<sequence>MIPHQHLQAIIDGRGGKPEFASIVFRVVVGAALTEFADNREPLDEVFKAAIDSLILVGERYQRLATFGTSGDELQTLKAALNLADDLQEVCTRRQQAEMYTTVRQFIGSFDLTMRNLHGVRKNYGERDVAV</sequence>
<reference evidence="1 2" key="1">
    <citation type="submission" date="2017-09" db="EMBL/GenBank/DDBJ databases">
        <authorList>
            <person name="Varghese N."/>
            <person name="Submissions S."/>
        </authorList>
    </citation>
    <scope>NUCLEOTIDE SEQUENCE [LARGE SCALE GENOMIC DNA]</scope>
    <source>
        <strain evidence="1 2">OK806</strain>
    </source>
</reference>
<protein>
    <submittedName>
        <fullName evidence="1">Uncharacterized protein</fullName>
    </submittedName>
</protein>
<keyword evidence="2" id="KW-1185">Reference proteome</keyword>
<proteinExistence type="predicted"/>
<dbReference type="Proteomes" id="UP000219522">
    <property type="component" value="Unassembled WGS sequence"/>
</dbReference>
<comment type="caution">
    <text evidence="1">The sequence shown here is derived from an EMBL/GenBank/DDBJ whole genome shotgun (WGS) entry which is preliminary data.</text>
</comment>
<evidence type="ECO:0000313" key="2">
    <source>
        <dbReference type="Proteomes" id="UP000219522"/>
    </source>
</evidence>
<accession>A0A7Z7IC21</accession>
<dbReference type="EMBL" id="OCSU01000003">
    <property type="protein sequence ID" value="SOE87975.1"/>
    <property type="molecule type" value="Genomic_DNA"/>
</dbReference>
<dbReference type="AlphaFoldDB" id="A0A7Z7IC21"/>
<evidence type="ECO:0000313" key="1">
    <source>
        <dbReference type="EMBL" id="SOE87975.1"/>
    </source>
</evidence>